<dbReference type="AlphaFoldDB" id="A0A8S4HV58"/>
<protein>
    <submittedName>
        <fullName evidence="1">Uncharacterized protein</fullName>
    </submittedName>
</protein>
<keyword evidence="2" id="KW-1185">Reference proteome</keyword>
<accession>A0A8S4HV58</accession>
<reference evidence="1" key="1">
    <citation type="submission" date="2021-12" db="EMBL/GenBank/DDBJ databases">
        <authorList>
            <person name="Martin H S."/>
        </authorList>
    </citation>
    <scope>NUCLEOTIDE SEQUENCE</scope>
</reference>
<dbReference type="Proteomes" id="UP000838878">
    <property type="component" value="Chromosome 1"/>
</dbReference>
<evidence type="ECO:0000313" key="1">
    <source>
        <dbReference type="EMBL" id="CAH0712932.1"/>
    </source>
</evidence>
<evidence type="ECO:0000313" key="2">
    <source>
        <dbReference type="Proteomes" id="UP000838878"/>
    </source>
</evidence>
<feature type="non-terminal residue" evidence="1">
    <location>
        <position position="70"/>
    </location>
</feature>
<name>A0A8S4HV58_9NEOP</name>
<proteinExistence type="predicted"/>
<gene>
    <name evidence="1" type="ORF">BINO364_LOCUS145</name>
</gene>
<dbReference type="EMBL" id="OV170221">
    <property type="protein sequence ID" value="CAH0712932.1"/>
    <property type="molecule type" value="Genomic_DNA"/>
</dbReference>
<sequence>MPGVEYKAAIQAMPPSVSVQPFSDRQMDGNSFSANPYLLWNSLLQVMDETDTKRRVQRYRNIEQILNSEQ</sequence>
<dbReference type="OrthoDB" id="7166507at2759"/>
<organism evidence="1 2">
    <name type="scientific">Brenthis ino</name>
    <name type="common">lesser marbled fritillary</name>
    <dbReference type="NCBI Taxonomy" id="405034"/>
    <lineage>
        <taxon>Eukaryota</taxon>
        <taxon>Metazoa</taxon>
        <taxon>Ecdysozoa</taxon>
        <taxon>Arthropoda</taxon>
        <taxon>Hexapoda</taxon>
        <taxon>Insecta</taxon>
        <taxon>Pterygota</taxon>
        <taxon>Neoptera</taxon>
        <taxon>Endopterygota</taxon>
        <taxon>Lepidoptera</taxon>
        <taxon>Glossata</taxon>
        <taxon>Ditrysia</taxon>
        <taxon>Papilionoidea</taxon>
        <taxon>Nymphalidae</taxon>
        <taxon>Heliconiinae</taxon>
        <taxon>Argynnini</taxon>
        <taxon>Brenthis</taxon>
    </lineage>
</organism>